<dbReference type="NCBIfam" id="NF037960">
    <property type="entry name" value="MFS_trans"/>
    <property type="match status" value="1"/>
</dbReference>
<evidence type="ECO:0000313" key="3">
    <source>
        <dbReference type="EMBL" id="EFG27092.2"/>
    </source>
</evidence>
<protein>
    <recommendedName>
        <fullName evidence="5">Major facilitator superfamily (MFS) profile domain-containing protein</fullName>
    </recommendedName>
</protein>
<sequence length="432" mass="45867">MIKKIQALKPAFRWAIVGLVFSMVGNQAFEGSMIPSIIAVSLPAWVLAFRSTFSVVSDFFSPAAAWVVEKVGAFKALATTEDLEGVLCLIVALIPSSLPWWKWALFALSCALLLTGLIIDVAGEVFDVDMAGGDDKALVNYSAVLSVLASIVILLGSVAGSAIATVSVVAVLIFSSVTSFACAATRFFSRGYMPHHHTEEVLADSSPETSSADSSAENAEASQETESAVNTEPAFTIGAFLKKPFSSQNLPFASLLAGSFFLVLIPAFWISYTSLGIGHTHGNKILPVITAFDGAGSILGSLLYSHFSSKWTMKKLTYSGLGIMMAGVLLVATHFLPLICLGYMLSEVGRMSMAQSVVVARQLTFKGPALARFSGFVRFIASFAGVIGSWLGLLLSAWWQYLPFGALALGLLAVPALRALPEGRRQKSAANN</sequence>
<accession>W5IJ90</accession>
<feature type="transmembrane region" description="Helical" evidence="2">
    <location>
        <begin position="401"/>
        <end position="420"/>
    </location>
</feature>
<gene>
    <name evidence="3" type="ORF">HMPREF9020_00727</name>
</gene>
<dbReference type="InterPro" id="IPR036259">
    <property type="entry name" value="MFS_trans_sf"/>
</dbReference>
<feature type="transmembrane region" description="Helical" evidence="2">
    <location>
        <begin position="103"/>
        <end position="126"/>
    </location>
</feature>
<dbReference type="Proteomes" id="UP000005777">
    <property type="component" value="Unassembled WGS sequence"/>
</dbReference>
<name>W5IJ90_SCAIO</name>
<feature type="transmembrane region" description="Helical" evidence="2">
    <location>
        <begin position="316"/>
        <end position="336"/>
    </location>
</feature>
<keyword evidence="2" id="KW-0472">Membrane</keyword>
<feature type="transmembrane region" description="Helical" evidence="2">
    <location>
        <begin position="162"/>
        <end position="184"/>
    </location>
</feature>
<dbReference type="HOGENOM" id="CLU_056703_0_0_11"/>
<dbReference type="AlphaFoldDB" id="W5IJ90"/>
<dbReference type="RefSeq" id="WP_048349260.1">
    <property type="nucleotide sequence ID" value="NZ_GG770225.1"/>
</dbReference>
<feature type="region of interest" description="Disordered" evidence="1">
    <location>
        <begin position="199"/>
        <end position="230"/>
    </location>
</feature>
<dbReference type="EMBL" id="ADCX01000004">
    <property type="protein sequence ID" value="EFG27092.2"/>
    <property type="molecule type" value="Genomic_DNA"/>
</dbReference>
<evidence type="ECO:0000313" key="4">
    <source>
        <dbReference type="Proteomes" id="UP000005777"/>
    </source>
</evidence>
<keyword evidence="2" id="KW-1133">Transmembrane helix</keyword>
<feature type="transmembrane region" description="Helical" evidence="2">
    <location>
        <begin position="250"/>
        <end position="272"/>
    </location>
</feature>
<reference evidence="3 4" key="1">
    <citation type="submission" date="2012-01" db="EMBL/GenBank/DDBJ databases">
        <title>The Genome Sequence of Scardovia inopinata F0304.</title>
        <authorList>
            <consortium name="The Broad Institute Genome Sequencing Platform"/>
            <person name="Earl A."/>
            <person name="Ward D."/>
            <person name="Feldgarden M."/>
            <person name="Gevers D."/>
            <person name="Izard J."/>
            <person name="Baranova O.V."/>
            <person name="Blanton J.M."/>
            <person name="Tanner A.C."/>
            <person name="Dewhirst F.E."/>
            <person name="Young S.K."/>
            <person name="Zeng Q."/>
            <person name="Gargeya S."/>
            <person name="Fitzgerald M."/>
            <person name="Haas B."/>
            <person name="Abouelleil A."/>
            <person name="Alvarado L."/>
            <person name="Arachchi H.M."/>
            <person name="Berlin A."/>
            <person name="Chapman S.B."/>
            <person name="Gearin G."/>
            <person name="Goldberg J."/>
            <person name="Griggs A."/>
            <person name="Gujja S."/>
            <person name="Hansen M."/>
            <person name="Heiman D."/>
            <person name="Howarth C."/>
            <person name="Larimer J."/>
            <person name="Lui A."/>
            <person name="MacDonald P.J."/>
            <person name="McCowen C."/>
            <person name="Montmayeur A."/>
            <person name="Murphy C."/>
            <person name="Neiman D."/>
            <person name="Pearson M."/>
            <person name="Priest M."/>
            <person name="Roberts A."/>
            <person name="Saif S."/>
            <person name="Shea T."/>
            <person name="Sisk P."/>
            <person name="Stolte C."/>
            <person name="Sykes S."/>
            <person name="Wortman J."/>
            <person name="Nusbaum C."/>
            <person name="Birren B."/>
        </authorList>
    </citation>
    <scope>NUCLEOTIDE SEQUENCE [LARGE SCALE GENOMIC DNA]</scope>
    <source>
        <strain evidence="3 4">F0304</strain>
    </source>
</reference>
<feature type="transmembrane region" description="Helical" evidence="2">
    <location>
        <begin position="284"/>
        <end position="304"/>
    </location>
</feature>
<keyword evidence="2" id="KW-0812">Transmembrane</keyword>
<feature type="transmembrane region" description="Helical" evidence="2">
    <location>
        <begin position="138"/>
        <end position="156"/>
    </location>
</feature>
<feature type="compositionally biased region" description="Low complexity" evidence="1">
    <location>
        <begin position="203"/>
        <end position="228"/>
    </location>
</feature>
<evidence type="ECO:0008006" key="5">
    <source>
        <dbReference type="Google" id="ProtNLM"/>
    </source>
</evidence>
<feature type="transmembrane region" description="Helical" evidence="2">
    <location>
        <begin position="376"/>
        <end position="395"/>
    </location>
</feature>
<dbReference type="SUPFAM" id="SSF103473">
    <property type="entry name" value="MFS general substrate transporter"/>
    <property type="match status" value="1"/>
</dbReference>
<evidence type="ECO:0000256" key="1">
    <source>
        <dbReference type="SAM" id="MobiDB-lite"/>
    </source>
</evidence>
<dbReference type="eggNOG" id="ENOG5033209">
    <property type="taxonomic scope" value="Bacteria"/>
</dbReference>
<organism evidence="3 4">
    <name type="scientific">Scardovia inopinata F0304</name>
    <dbReference type="NCBI Taxonomy" id="641146"/>
    <lineage>
        <taxon>Bacteria</taxon>
        <taxon>Bacillati</taxon>
        <taxon>Actinomycetota</taxon>
        <taxon>Actinomycetes</taxon>
        <taxon>Bifidobacteriales</taxon>
        <taxon>Bifidobacteriaceae</taxon>
        <taxon>Scardovia</taxon>
    </lineage>
</organism>
<evidence type="ECO:0000256" key="2">
    <source>
        <dbReference type="SAM" id="Phobius"/>
    </source>
</evidence>
<keyword evidence="4" id="KW-1185">Reference proteome</keyword>
<proteinExistence type="predicted"/>
<comment type="caution">
    <text evidence="3">The sequence shown here is derived from an EMBL/GenBank/DDBJ whole genome shotgun (WGS) entry which is preliminary data.</text>
</comment>
<dbReference type="Gene3D" id="1.20.1250.20">
    <property type="entry name" value="MFS general substrate transporter like domains"/>
    <property type="match status" value="1"/>
</dbReference>